<reference evidence="3" key="1">
    <citation type="submission" date="2021-10" db="EMBL/GenBank/DDBJ databases">
        <title>De novo Genome Assembly of Clathrus columnatus (Basidiomycota, Fungi) Using Illumina and Nanopore Sequence Data.</title>
        <authorList>
            <person name="Ogiso-Tanaka E."/>
            <person name="Itagaki H."/>
            <person name="Hosoya T."/>
            <person name="Hosaka K."/>
        </authorList>
    </citation>
    <scope>NUCLEOTIDE SEQUENCE</scope>
    <source>
        <strain evidence="3">MO-923</strain>
    </source>
</reference>
<accession>A0AAV5AFF5</accession>
<evidence type="ECO:0000313" key="4">
    <source>
        <dbReference type="Proteomes" id="UP001050691"/>
    </source>
</evidence>
<feature type="domain" description="Nephrocystin 3-like N-terminal" evidence="2">
    <location>
        <begin position="8"/>
        <end position="93"/>
    </location>
</feature>
<dbReference type="Gene3D" id="3.40.50.300">
    <property type="entry name" value="P-loop containing nucleotide triphosphate hydrolases"/>
    <property type="match status" value="1"/>
</dbReference>
<dbReference type="AlphaFoldDB" id="A0AAV5AFF5"/>
<keyword evidence="4" id="KW-1185">Reference proteome</keyword>
<name>A0AAV5AFF5_9AGAM</name>
<organism evidence="3 4">
    <name type="scientific">Clathrus columnatus</name>
    <dbReference type="NCBI Taxonomy" id="1419009"/>
    <lineage>
        <taxon>Eukaryota</taxon>
        <taxon>Fungi</taxon>
        <taxon>Dikarya</taxon>
        <taxon>Basidiomycota</taxon>
        <taxon>Agaricomycotina</taxon>
        <taxon>Agaricomycetes</taxon>
        <taxon>Phallomycetidae</taxon>
        <taxon>Phallales</taxon>
        <taxon>Clathraceae</taxon>
        <taxon>Clathrus</taxon>
    </lineage>
</organism>
<proteinExistence type="predicted"/>
<dbReference type="InterPro" id="IPR027417">
    <property type="entry name" value="P-loop_NTPase"/>
</dbReference>
<comment type="caution">
    <text evidence="3">The sequence shown here is derived from an EMBL/GenBank/DDBJ whole genome shotgun (WGS) entry which is preliminary data.</text>
</comment>
<dbReference type="EMBL" id="BPWL01000006">
    <property type="protein sequence ID" value="GJJ11211.1"/>
    <property type="molecule type" value="Genomic_DNA"/>
</dbReference>
<evidence type="ECO:0000259" key="2">
    <source>
        <dbReference type="Pfam" id="PF24883"/>
    </source>
</evidence>
<evidence type="ECO:0000313" key="3">
    <source>
        <dbReference type="EMBL" id="GJJ11211.1"/>
    </source>
</evidence>
<dbReference type="PANTHER" id="PTHR10039">
    <property type="entry name" value="AMELOGENIN"/>
    <property type="match status" value="1"/>
</dbReference>
<gene>
    <name evidence="3" type="ORF">Clacol_005443</name>
</gene>
<dbReference type="InterPro" id="IPR056884">
    <property type="entry name" value="NPHP3-like_N"/>
</dbReference>
<keyword evidence="1" id="KW-0677">Repeat</keyword>
<dbReference type="Proteomes" id="UP001050691">
    <property type="component" value="Unassembled WGS sequence"/>
</dbReference>
<protein>
    <recommendedName>
        <fullName evidence="2">Nephrocystin 3-like N-terminal domain-containing protein</fullName>
    </recommendedName>
</protein>
<evidence type="ECO:0000256" key="1">
    <source>
        <dbReference type="ARBA" id="ARBA00022737"/>
    </source>
</evidence>
<dbReference type="PANTHER" id="PTHR10039:SF14">
    <property type="entry name" value="NACHT DOMAIN-CONTAINING PROTEIN"/>
    <property type="match status" value="1"/>
</dbReference>
<sequence>MSRNLAGGDVQYWESLAESIKKGSIRTSTNTNTQFEELIVKPSKAASTIGPVLIILDALDESGDPIERKEVLDLLSRGFSELPPNYRFLITSRPESDIVSWSEHPTILCKHMDDLDLDETTRDIQRYISSCVYHHYYQVVDTSDNGLYWRSALAKQAKGHFQWASTVCNYILGPTICQTEAVERAKDLVHGSPPTLYQLYYDVLMQQPEFSRQGFFLAFKIIMRILITMREPLSIYALQTFLQEDISYDVCSVIQPINALFPGASSNDPIRYLYASMIDFLTICFIEIVKDEQVKTVINPFTWILQIMVI</sequence>
<dbReference type="Pfam" id="PF24883">
    <property type="entry name" value="NPHP3_N"/>
    <property type="match status" value="1"/>
</dbReference>